<dbReference type="GO" id="GO:0071014">
    <property type="term" value="C:post-mRNA release spliceosomal complex"/>
    <property type="evidence" value="ECO:0007669"/>
    <property type="project" value="EnsemblFungi"/>
</dbReference>
<dbReference type="PANTHER" id="PTHR19411">
    <property type="entry name" value="PROTEIN BUD31-RELATED"/>
    <property type="match status" value="1"/>
</dbReference>
<comment type="caution">
    <text evidence="4">The sequence shown here is derived from an EMBL/GenBank/DDBJ whole genome shotgun (WGS) entry which is preliminary data.</text>
</comment>
<dbReference type="GO" id="GO:0000974">
    <property type="term" value="C:Prp19 complex"/>
    <property type="evidence" value="ECO:0007669"/>
    <property type="project" value="EnsemblFungi"/>
</dbReference>
<dbReference type="Proteomes" id="UP000014978">
    <property type="component" value="Unassembled WGS sequence"/>
</dbReference>
<dbReference type="EMBL" id="ATCN01000402">
    <property type="protein sequence ID" value="EPR79106.1"/>
    <property type="molecule type" value="Genomic_DNA"/>
</dbReference>
<accession>S7W8D1</accession>
<dbReference type="STRING" id="1358809.S7W8D1"/>
<dbReference type="GO" id="GO:0005686">
    <property type="term" value="C:U2 snRNP"/>
    <property type="evidence" value="ECO:0007669"/>
    <property type="project" value="EnsemblFungi"/>
</dbReference>
<organism evidence="4 5">
    <name type="scientific">Spraguea lophii (strain 42_110)</name>
    <name type="common">Microsporidian parasite</name>
    <dbReference type="NCBI Taxonomy" id="1358809"/>
    <lineage>
        <taxon>Eukaryota</taxon>
        <taxon>Fungi</taxon>
        <taxon>Fungi incertae sedis</taxon>
        <taxon>Microsporidia</taxon>
        <taxon>Spragueidae</taxon>
        <taxon>Spraguea</taxon>
    </lineage>
</organism>
<evidence type="ECO:0000256" key="2">
    <source>
        <dbReference type="ARBA" id="ARBA00005287"/>
    </source>
</evidence>
<evidence type="ECO:0000313" key="4">
    <source>
        <dbReference type="EMBL" id="EPR79106.1"/>
    </source>
</evidence>
<dbReference type="PRINTS" id="PR00322">
    <property type="entry name" value="G10"/>
</dbReference>
<evidence type="ECO:0000313" key="5">
    <source>
        <dbReference type="Proteomes" id="UP000014978"/>
    </source>
</evidence>
<dbReference type="PANTHER" id="PTHR19411:SF0">
    <property type="entry name" value="PROTEIN BUD31 HOMOLOG"/>
    <property type="match status" value="1"/>
</dbReference>
<dbReference type="OMA" id="FLSHRIM"/>
<sequence>MTGILHNKNFIEKPMYNLFNKNTPTDFITVAPFLLEIEEELYKEVNDTTVYNKKCIKYWKIYQIYYKRNRYLFNLLKNKSMSKELYNFLAENNFLDKALLGFWKRNGYEKLCCLRCLQKEAQQDTLCICRVPRIKIKKEFQCEHCGCKGCCG</sequence>
<keyword evidence="5" id="KW-1185">Reference proteome</keyword>
<keyword evidence="3" id="KW-0539">Nucleus</keyword>
<dbReference type="GO" id="GO:0005684">
    <property type="term" value="C:U2-type spliceosomal complex"/>
    <property type="evidence" value="ECO:0007669"/>
    <property type="project" value="EnsemblFungi"/>
</dbReference>
<dbReference type="GO" id="GO:0000398">
    <property type="term" value="P:mRNA splicing, via spliceosome"/>
    <property type="evidence" value="ECO:0007669"/>
    <property type="project" value="EnsemblFungi"/>
</dbReference>
<evidence type="ECO:0000256" key="1">
    <source>
        <dbReference type="ARBA" id="ARBA00004123"/>
    </source>
</evidence>
<name>S7W8D1_SPRLO</name>
<dbReference type="FunCoup" id="S7W8D1">
    <property type="interactions" value="221"/>
</dbReference>
<comment type="similarity">
    <text evidence="2">Belongs to the BUD31 (G10) family.</text>
</comment>
<protein>
    <submittedName>
        <fullName evidence="4">Cell cycle control G10 family protein</fullName>
    </submittedName>
</protein>
<dbReference type="InterPro" id="IPR001748">
    <property type="entry name" value="BUD31"/>
</dbReference>
<comment type="subcellular location">
    <subcellularLocation>
        <location evidence="1">Nucleus</location>
    </subcellularLocation>
</comment>
<dbReference type="HOGENOM" id="CLU_087132_1_1_1"/>
<dbReference type="AlphaFoldDB" id="S7W8D1"/>
<reference evidence="5" key="1">
    <citation type="journal article" date="2013" name="PLoS Genet.">
        <title>The genome of Spraguea lophii and the basis of host-microsporidian interactions.</title>
        <authorList>
            <person name="Campbell S.E."/>
            <person name="Williams T.A."/>
            <person name="Yousuf A."/>
            <person name="Soanes D.M."/>
            <person name="Paszkiewicz K.H."/>
            <person name="Williams B.A.P."/>
        </authorList>
    </citation>
    <scope>NUCLEOTIDE SEQUENCE [LARGE SCALE GENOMIC DNA]</scope>
    <source>
        <strain evidence="5">42_110</strain>
    </source>
</reference>
<proteinExistence type="inferred from homology"/>
<dbReference type="VEuPathDB" id="MicrosporidiaDB:SLOPH_2179"/>
<evidence type="ECO:0000256" key="3">
    <source>
        <dbReference type="ARBA" id="ARBA00023242"/>
    </source>
</evidence>
<dbReference type="Pfam" id="PF01125">
    <property type="entry name" value="BUD31"/>
    <property type="match status" value="1"/>
</dbReference>
<dbReference type="InParanoid" id="S7W8D1"/>
<dbReference type="OrthoDB" id="277109at2759"/>
<gene>
    <name evidence="4" type="ORF">SLOPH_2179</name>
</gene>